<evidence type="ECO:0000313" key="2">
    <source>
        <dbReference type="EMBL" id="CAK7933996.1"/>
    </source>
</evidence>
<dbReference type="SUPFAM" id="SSF141673">
    <property type="entry name" value="MOSC N-terminal domain-like"/>
    <property type="match status" value="1"/>
</dbReference>
<protein>
    <recommendedName>
        <fullName evidence="1">MOSC domain-containing protein</fullName>
    </recommendedName>
</protein>
<proteinExistence type="predicted"/>
<dbReference type="PANTHER" id="PTHR14237">
    <property type="entry name" value="MOLYBDOPTERIN COFACTOR SULFURASE MOSC"/>
    <property type="match status" value="1"/>
</dbReference>
<dbReference type="PANTHER" id="PTHR14237:SF19">
    <property type="entry name" value="MITOCHONDRIAL AMIDOXIME REDUCING COMPONENT 1"/>
    <property type="match status" value="1"/>
</dbReference>
<dbReference type="EMBL" id="CAKLBY020000197">
    <property type="protein sequence ID" value="CAK7933996.1"/>
    <property type="molecule type" value="Genomic_DNA"/>
</dbReference>
<dbReference type="Pfam" id="PF03476">
    <property type="entry name" value="MOSC_N"/>
    <property type="match status" value="1"/>
</dbReference>
<dbReference type="GO" id="GO:0030170">
    <property type="term" value="F:pyridoxal phosphate binding"/>
    <property type="evidence" value="ECO:0007669"/>
    <property type="project" value="InterPro"/>
</dbReference>
<dbReference type="PROSITE" id="PS51340">
    <property type="entry name" value="MOSC"/>
    <property type="match status" value="1"/>
</dbReference>
<feature type="domain" description="MOSC" evidence="1">
    <location>
        <begin position="156"/>
        <end position="313"/>
    </location>
</feature>
<evidence type="ECO:0000259" key="1">
    <source>
        <dbReference type="PROSITE" id="PS51340"/>
    </source>
</evidence>
<comment type="caution">
    <text evidence="2">The sequence shown here is derived from an EMBL/GenBank/DDBJ whole genome shotgun (WGS) entry which is preliminary data.</text>
</comment>
<organism evidence="2 3">
    <name type="scientific">Peronospora matthiolae</name>
    <dbReference type="NCBI Taxonomy" id="2874970"/>
    <lineage>
        <taxon>Eukaryota</taxon>
        <taxon>Sar</taxon>
        <taxon>Stramenopiles</taxon>
        <taxon>Oomycota</taxon>
        <taxon>Peronosporomycetes</taxon>
        <taxon>Peronosporales</taxon>
        <taxon>Peronosporaceae</taxon>
        <taxon>Peronospora</taxon>
    </lineage>
</organism>
<evidence type="ECO:0000313" key="3">
    <source>
        <dbReference type="Proteomes" id="UP001162060"/>
    </source>
</evidence>
<dbReference type="Pfam" id="PF03473">
    <property type="entry name" value="MOSC"/>
    <property type="match status" value="1"/>
</dbReference>
<dbReference type="InterPro" id="IPR005303">
    <property type="entry name" value="MOCOS_middle"/>
</dbReference>
<name>A0AAV1UH01_9STRA</name>
<dbReference type="GO" id="GO:0003824">
    <property type="term" value="F:catalytic activity"/>
    <property type="evidence" value="ECO:0007669"/>
    <property type="project" value="InterPro"/>
</dbReference>
<accession>A0AAV1UH01</accession>
<dbReference type="AlphaFoldDB" id="A0AAV1UH01"/>
<gene>
    <name evidence="2" type="ORF">PM001_LOCUS19146</name>
</gene>
<sequence>MSDVQLLSQKSGTLDASSGSPCPIVSGLFVYPIKSCAGISIRETQLTVKGLVHDREWAIVDGERNKVMTQRRYPKLALIRPKVLPHLDTEESKTVVLTAEGMSDLEVPVARAGDGESRAVTIWDDTVEAVDQGDAAAMWLDSFLGEGLNCSARLVRAKEGFTRHTKPKYAPGHSTHFADAFPFLLALEESLEEFNTKLEVPVPMNRFRPNIVLQGSPAFADEHWNSIAINGVLFRNARPCSRCGMPSVDQATGEVHPERQPSRTIVRERNGVRLGFADGKKHEGYFGSNLVLEMKDWNSISPRLAVGANVKVLSLKTEVVA</sequence>
<reference evidence="2" key="1">
    <citation type="submission" date="2024-01" db="EMBL/GenBank/DDBJ databases">
        <authorList>
            <person name="Webb A."/>
        </authorList>
    </citation>
    <scope>NUCLEOTIDE SEQUENCE</scope>
    <source>
        <strain evidence="2">Pm1</strain>
    </source>
</reference>
<dbReference type="InterPro" id="IPR005302">
    <property type="entry name" value="MoCF_Sase_C"/>
</dbReference>
<dbReference type="Proteomes" id="UP001162060">
    <property type="component" value="Unassembled WGS sequence"/>
</dbReference>
<dbReference type="GO" id="GO:0030151">
    <property type="term" value="F:molybdenum ion binding"/>
    <property type="evidence" value="ECO:0007669"/>
    <property type="project" value="InterPro"/>
</dbReference>